<organism evidence="1 2">
    <name type="scientific">Gossypium schwendimanii</name>
    <name type="common">Cotton</name>
    <dbReference type="NCBI Taxonomy" id="34291"/>
    <lineage>
        <taxon>Eukaryota</taxon>
        <taxon>Viridiplantae</taxon>
        <taxon>Streptophyta</taxon>
        <taxon>Embryophyta</taxon>
        <taxon>Tracheophyta</taxon>
        <taxon>Spermatophyta</taxon>
        <taxon>Magnoliopsida</taxon>
        <taxon>eudicotyledons</taxon>
        <taxon>Gunneridae</taxon>
        <taxon>Pentapetalae</taxon>
        <taxon>rosids</taxon>
        <taxon>malvids</taxon>
        <taxon>Malvales</taxon>
        <taxon>Malvaceae</taxon>
        <taxon>Malvoideae</taxon>
        <taxon>Gossypium</taxon>
    </lineage>
</organism>
<dbReference type="Proteomes" id="UP000593576">
    <property type="component" value="Unassembled WGS sequence"/>
</dbReference>
<name>A0A7J9NF30_GOSSC</name>
<keyword evidence="2" id="KW-1185">Reference proteome</keyword>
<evidence type="ECO:0000313" key="1">
    <source>
        <dbReference type="EMBL" id="MBA0881179.1"/>
    </source>
</evidence>
<dbReference type="AlphaFoldDB" id="A0A7J9NF30"/>
<proteinExistence type="predicted"/>
<accession>A0A7J9NF30</accession>
<gene>
    <name evidence="1" type="ORF">Goshw_028980</name>
</gene>
<dbReference type="EMBL" id="JABFAF010278858">
    <property type="protein sequence ID" value="MBA0881179.1"/>
    <property type="molecule type" value="Genomic_DNA"/>
</dbReference>
<reference evidence="1 2" key="1">
    <citation type="journal article" date="2019" name="Genome Biol. Evol.">
        <title>Insights into the evolution of the New World diploid cottons (Gossypium, subgenus Houzingenia) based on genome sequencing.</title>
        <authorList>
            <person name="Grover C.E."/>
            <person name="Arick M.A. 2nd"/>
            <person name="Thrash A."/>
            <person name="Conover J.L."/>
            <person name="Sanders W.S."/>
            <person name="Peterson D.G."/>
            <person name="Frelichowski J.E."/>
            <person name="Scheffler J.A."/>
            <person name="Scheffler B.E."/>
            <person name="Wendel J.F."/>
        </authorList>
    </citation>
    <scope>NUCLEOTIDE SEQUENCE [LARGE SCALE GENOMIC DNA]</scope>
    <source>
        <strain evidence="1">1</strain>
        <tissue evidence="1">Leaf</tissue>
    </source>
</reference>
<protein>
    <submittedName>
        <fullName evidence="1">Uncharacterized protein</fullName>
    </submittedName>
</protein>
<dbReference type="OrthoDB" id="10363126at2759"/>
<sequence>MKKKLQQMRKKIFQNLWILNKQILMEKGK</sequence>
<evidence type="ECO:0000313" key="2">
    <source>
        <dbReference type="Proteomes" id="UP000593576"/>
    </source>
</evidence>
<comment type="caution">
    <text evidence="1">The sequence shown here is derived from an EMBL/GenBank/DDBJ whole genome shotgun (WGS) entry which is preliminary data.</text>
</comment>